<evidence type="ECO:0000313" key="1">
    <source>
        <dbReference type="EMBL" id="TEB40456.1"/>
    </source>
</evidence>
<dbReference type="SUPFAM" id="SSF53901">
    <property type="entry name" value="Thiolase-like"/>
    <property type="match status" value="1"/>
</dbReference>
<dbReference type="Gene3D" id="3.40.47.10">
    <property type="match status" value="1"/>
</dbReference>
<dbReference type="Proteomes" id="UP000298340">
    <property type="component" value="Unassembled WGS sequence"/>
</dbReference>
<gene>
    <name evidence="1" type="ORF">D0809_30515</name>
</gene>
<feature type="non-terminal residue" evidence="1">
    <location>
        <position position="97"/>
    </location>
</feature>
<comment type="caution">
    <text evidence="1">The sequence shown here is derived from an EMBL/GenBank/DDBJ whole genome shotgun (WGS) entry which is preliminary data.</text>
</comment>
<accession>A0A4Y7U214</accession>
<sequence length="97" mass="10866">QWKGYNFTYVNGVVSFESALLDAKMQLEENEASSILVGGVDENGDYTMELFKLAQRVKQESEQPFHLLTPKTIGAVHGEGASFFVLENEKKDTTYAE</sequence>
<name>A0A4Y7U214_9FLAO</name>
<protein>
    <submittedName>
        <fullName evidence="1">3-oxoacyl-ACP synthase</fullName>
    </submittedName>
</protein>
<evidence type="ECO:0000313" key="2">
    <source>
        <dbReference type="Proteomes" id="UP000298340"/>
    </source>
</evidence>
<reference evidence="1 2" key="1">
    <citation type="journal article" date="2018" name="Syst. Appl. Microbiol.">
        <title>Flavobacterium circumlabens sp. nov. and Flavobacterium cupreum sp. nov., two psychrotrophic species isolated from Antarctic environmental samples.</title>
        <authorList>
            <person name="Kralova S."/>
            <person name="Busse H.J."/>
            <person name="Svec P."/>
            <person name="Maslanova I."/>
            <person name="Stankova E."/>
            <person name="Bartak M."/>
            <person name="Sedlacek I."/>
        </authorList>
    </citation>
    <scope>NUCLEOTIDE SEQUENCE [LARGE SCALE GENOMIC DNA]</scope>
    <source>
        <strain evidence="1 2">CCM 8828</strain>
    </source>
</reference>
<dbReference type="AlphaFoldDB" id="A0A4Y7U214"/>
<dbReference type="InterPro" id="IPR016039">
    <property type="entry name" value="Thiolase-like"/>
</dbReference>
<organism evidence="1 2">
    <name type="scientific">Flavobacterium circumlabens</name>
    <dbReference type="NCBI Taxonomy" id="2133765"/>
    <lineage>
        <taxon>Bacteria</taxon>
        <taxon>Pseudomonadati</taxon>
        <taxon>Bacteroidota</taxon>
        <taxon>Flavobacteriia</taxon>
        <taxon>Flavobacteriales</taxon>
        <taxon>Flavobacteriaceae</taxon>
        <taxon>Flavobacterium</taxon>
    </lineage>
</organism>
<feature type="non-terminal residue" evidence="1">
    <location>
        <position position="1"/>
    </location>
</feature>
<proteinExistence type="predicted"/>
<dbReference type="GO" id="GO:0016746">
    <property type="term" value="F:acyltransferase activity"/>
    <property type="evidence" value="ECO:0007669"/>
    <property type="project" value="InterPro"/>
</dbReference>
<dbReference type="EMBL" id="QWDN01001285">
    <property type="protein sequence ID" value="TEB40456.1"/>
    <property type="molecule type" value="Genomic_DNA"/>
</dbReference>